<gene>
    <name evidence="7" type="ORF">CLV41_1011227</name>
</gene>
<evidence type="ECO:0000256" key="1">
    <source>
        <dbReference type="ARBA" id="ARBA00004141"/>
    </source>
</evidence>
<comment type="caution">
    <text evidence="7">The sequence shown here is derived from an EMBL/GenBank/DDBJ whole genome shotgun (WGS) entry which is preliminary data.</text>
</comment>
<comment type="subcellular location">
    <subcellularLocation>
        <location evidence="1">Membrane</location>
        <topology evidence="1">Multi-pass membrane protein</topology>
    </subcellularLocation>
</comment>
<evidence type="ECO:0000313" key="8">
    <source>
        <dbReference type="Proteomes" id="UP000236959"/>
    </source>
</evidence>
<feature type="transmembrane region" description="Helical" evidence="6">
    <location>
        <begin position="133"/>
        <end position="150"/>
    </location>
</feature>
<evidence type="ECO:0000256" key="4">
    <source>
        <dbReference type="ARBA" id="ARBA00022989"/>
    </source>
</evidence>
<dbReference type="GO" id="GO:0016020">
    <property type="term" value="C:membrane"/>
    <property type="evidence" value="ECO:0007669"/>
    <property type="project" value="UniProtKB-SubCell"/>
</dbReference>
<dbReference type="Proteomes" id="UP000236959">
    <property type="component" value="Unassembled WGS sequence"/>
</dbReference>
<dbReference type="Pfam" id="PF05875">
    <property type="entry name" value="Ceramidase"/>
    <property type="match status" value="1"/>
</dbReference>
<protein>
    <submittedName>
        <fullName evidence="7">Ceramidase</fullName>
    </submittedName>
</protein>
<evidence type="ECO:0000313" key="7">
    <source>
        <dbReference type="EMBL" id="POF34767.1"/>
    </source>
</evidence>
<feature type="transmembrane region" description="Helical" evidence="6">
    <location>
        <begin position="54"/>
        <end position="73"/>
    </location>
</feature>
<dbReference type="GO" id="GO:0006672">
    <property type="term" value="P:ceramide metabolic process"/>
    <property type="evidence" value="ECO:0007669"/>
    <property type="project" value="InterPro"/>
</dbReference>
<keyword evidence="2 6" id="KW-0812">Transmembrane</keyword>
<name>A0A2S3V453_9HYPH</name>
<feature type="transmembrane region" description="Helical" evidence="6">
    <location>
        <begin position="183"/>
        <end position="209"/>
    </location>
</feature>
<reference evidence="7 8" key="1">
    <citation type="submission" date="2018-01" db="EMBL/GenBank/DDBJ databases">
        <title>Genomic Encyclopedia of Archaeal and Bacterial Type Strains, Phase II (KMG-II): from individual species to whole genera.</title>
        <authorList>
            <person name="Goeker M."/>
        </authorList>
    </citation>
    <scope>NUCLEOTIDE SEQUENCE [LARGE SCALE GENOMIC DNA]</scope>
    <source>
        <strain evidence="7 8">DSM 17023</strain>
    </source>
</reference>
<keyword evidence="8" id="KW-1185">Reference proteome</keyword>
<dbReference type="RefSeq" id="WP_103221286.1">
    <property type="nucleotide sequence ID" value="NZ_PPCN01000001.1"/>
</dbReference>
<feature type="transmembrane region" description="Helical" evidence="6">
    <location>
        <begin position="157"/>
        <end position="177"/>
    </location>
</feature>
<dbReference type="InterPro" id="IPR008901">
    <property type="entry name" value="ACER"/>
</dbReference>
<evidence type="ECO:0000256" key="5">
    <source>
        <dbReference type="ARBA" id="ARBA00023136"/>
    </source>
</evidence>
<evidence type="ECO:0000256" key="6">
    <source>
        <dbReference type="SAM" id="Phobius"/>
    </source>
</evidence>
<feature type="transmembrane region" description="Helical" evidence="6">
    <location>
        <begin position="79"/>
        <end position="97"/>
    </location>
</feature>
<dbReference type="AlphaFoldDB" id="A0A2S3V453"/>
<proteinExistence type="predicted"/>
<dbReference type="OrthoDB" id="277121at2"/>
<accession>A0A2S3V453</accession>
<dbReference type="GO" id="GO:0016811">
    <property type="term" value="F:hydrolase activity, acting on carbon-nitrogen (but not peptide) bonds, in linear amides"/>
    <property type="evidence" value="ECO:0007669"/>
    <property type="project" value="InterPro"/>
</dbReference>
<keyword evidence="4 6" id="KW-1133">Transmembrane helix</keyword>
<keyword evidence="5 6" id="KW-0472">Membrane</keyword>
<sequence length="217" mass="23814">MALSDQVNNYCERIGPEFWSEPLNAVTNTAFLIAALAAWLIWRGKTPDDLPALLLIAIVFATGVGSFLFHTFATRWASLADVIPIALFIHIYLLFALKRFLALPWWAAVGIVMVFFAVSPFVIGALAPLVGSSAGYVPALLAIFGVGGLYCRSDRRLGRQVLLTGVIFTASLGFRMLDEPLCAHLVIGTHFLWHILNSIVLFALLRVLIFQRAGKTL</sequence>
<feature type="transmembrane region" description="Helical" evidence="6">
    <location>
        <begin position="104"/>
        <end position="127"/>
    </location>
</feature>
<dbReference type="EMBL" id="PPCN01000001">
    <property type="protein sequence ID" value="POF34767.1"/>
    <property type="molecule type" value="Genomic_DNA"/>
</dbReference>
<keyword evidence="3" id="KW-0378">Hydrolase</keyword>
<evidence type="ECO:0000256" key="3">
    <source>
        <dbReference type="ARBA" id="ARBA00022801"/>
    </source>
</evidence>
<feature type="transmembrane region" description="Helical" evidence="6">
    <location>
        <begin position="25"/>
        <end position="42"/>
    </location>
</feature>
<organism evidence="7 8">
    <name type="scientific">Roseibium marinum</name>
    <dbReference type="NCBI Taxonomy" id="281252"/>
    <lineage>
        <taxon>Bacteria</taxon>
        <taxon>Pseudomonadati</taxon>
        <taxon>Pseudomonadota</taxon>
        <taxon>Alphaproteobacteria</taxon>
        <taxon>Hyphomicrobiales</taxon>
        <taxon>Stappiaceae</taxon>
        <taxon>Roseibium</taxon>
    </lineage>
</organism>
<evidence type="ECO:0000256" key="2">
    <source>
        <dbReference type="ARBA" id="ARBA00022692"/>
    </source>
</evidence>